<name>H5SVB4_ACEAU</name>
<accession>H5SVB4</accession>
<sequence>MLLLVCGGFAQTSQNVRVTLIIPQPLFIAAVIPSISVEITPLEIEGPQPFKIGDWHVNIDALTPYRLNSTLVTIDTNIFDAGPEDFLTDCDFADDFGQCTDKTSLSEPDPQNRRGSGLNTAGLDGADFRGELFLDISSWDVSTLPGFYIGVILFTTTDTTP</sequence>
<organism evidence="2">
    <name type="scientific">Acetithermum autotrophicum</name>
    <dbReference type="NCBI Taxonomy" id="1446466"/>
    <lineage>
        <taxon>Bacteria</taxon>
        <taxon>Candidatus Bipolaricaulota</taxon>
        <taxon>Candidatus Acetithermum</taxon>
    </lineage>
</organism>
<gene>
    <name evidence="2" type="ORF">HGMM_OP4C179</name>
</gene>
<evidence type="ECO:0000256" key="1">
    <source>
        <dbReference type="SAM" id="MobiDB-lite"/>
    </source>
</evidence>
<dbReference type="EMBL" id="AP011803">
    <property type="protein sequence ID" value="BAL59543.1"/>
    <property type="molecule type" value="Genomic_DNA"/>
</dbReference>
<feature type="region of interest" description="Disordered" evidence="1">
    <location>
        <begin position="101"/>
        <end position="120"/>
    </location>
</feature>
<protein>
    <submittedName>
        <fullName evidence="2">Uncharacterized protein</fullName>
    </submittedName>
</protein>
<reference evidence="2" key="2">
    <citation type="journal article" date="2012" name="PLoS ONE">
        <title>A Deeply Branching Thermophilic Bacterium with an Ancient Acetyl-CoA Pathway Dominates a Subsurface Ecosystem.</title>
        <authorList>
            <person name="Takami H."/>
            <person name="Noguchi H."/>
            <person name="Takaki Y."/>
            <person name="Uchiyama I."/>
            <person name="Toyoda A."/>
            <person name="Nishi S."/>
            <person name="Chee G.-J."/>
            <person name="Arai W."/>
            <person name="Nunoura T."/>
            <person name="Itoh T."/>
            <person name="Hattori M."/>
            <person name="Takai K."/>
        </authorList>
    </citation>
    <scope>NUCLEOTIDE SEQUENCE</scope>
</reference>
<dbReference type="AlphaFoldDB" id="H5SVB4"/>
<proteinExistence type="predicted"/>
<reference evidence="2" key="1">
    <citation type="journal article" date="2005" name="Environ. Microbiol.">
        <title>Genetic and functional properties of uncultivated thermophilic crenarchaeotes from a subsurface gold mine as revealed by analysis of genome fragments.</title>
        <authorList>
            <person name="Nunoura T."/>
            <person name="Hirayama H."/>
            <person name="Takami H."/>
            <person name="Oida H."/>
            <person name="Nishi S."/>
            <person name="Shimamura S."/>
            <person name="Suzuki Y."/>
            <person name="Inagaki F."/>
            <person name="Takai K."/>
            <person name="Nealson K.H."/>
            <person name="Horikoshi K."/>
        </authorList>
    </citation>
    <scope>NUCLEOTIDE SEQUENCE</scope>
</reference>
<evidence type="ECO:0000313" key="2">
    <source>
        <dbReference type="EMBL" id="BAL59543.1"/>
    </source>
</evidence>